<dbReference type="Pfam" id="PF00512">
    <property type="entry name" value="HisKA"/>
    <property type="match status" value="1"/>
</dbReference>
<evidence type="ECO:0000256" key="5">
    <source>
        <dbReference type="ARBA" id="ARBA00022475"/>
    </source>
</evidence>
<reference evidence="19 20" key="1">
    <citation type="submission" date="2016-10" db="EMBL/GenBank/DDBJ databases">
        <authorList>
            <person name="de Groot N.N."/>
        </authorList>
    </citation>
    <scope>NUCLEOTIDE SEQUENCE [LARGE SCALE GENOMIC DNA]</scope>
    <source>
        <strain>GEY</strain>
        <strain evidence="20">DSM 9560</strain>
    </source>
</reference>
<keyword evidence="20" id="KW-1185">Reference proteome</keyword>
<evidence type="ECO:0000256" key="11">
    <source>
        <dbReference type="ARBA" id="ARBA00022840"/>
    </source>
</evidence>
<dbReference type="InterPro" id="IPR050351">
    <property type="entry name" value="BphY/WalK/GraS-like"/>
</dbReference>
<dbReference type="InterPro" id="IPR004358">
    <property type="entry name" value="Sig_transdc_His_kin-like_C"/>
</dbReference>
<keyword evidence="8 15" id="KW-0812">Transmembrane</keyword>
<dbReference type="InterPro" id="IPR003594">
    <property type="entry name" value="HATPase_dom"/>
</dbReference>
<dbReference type="SUPFAM" id="SSF47384">
    <property type="entry name" value="Homodimeric domain of signal transducing histidine kinase"/>
    <property type="match status" value="1"/>
</dbReference>
<evidence type="ECO:0000256" key="1">
    <source>
        <dbReference type="ARBA" id="ARBA00000085"/>
    </source>
</evidence>
<dbReference type="InterPro" id="IPR036097">
    <property type="entry name" value="HisK_dim/P_sf"/>
</dbReference>
<evidence type="ECO:0000256" key="12">
    <source>
        <dbReference type="ARBA" id="ARBA00022989"/>
    </source>
</evidence>
<keyword evidence="14 15" id="KW-0472">Membrane</keyword>
<dbReference type="FunFam" id="3.30.565.10:FF:000023">
    <property type="entry name" value="PAS domain-containing sensor histidine kinase"/>
    <property type="match status" value="1"/>
</dbReference>
<evidence type="ECO:0000259" key="18">
    <source>
        <dbReference type="PROSITE" id="PS50885"/>
    </source>
</evidence>
<evidence type="ECO:0000256" key="8">
    <source>
        <dbReference type="ARBA" id="ARBA00022692"/>
    </source>
</evidence>
<dbReference type="Gene3D" id="3.30.450.20">
    <property type="entry name" value="PAS domain"/>
    <property type="match status" value="1"/>
</dbReference>
<dbReference type="STRING" id="1003.SAMN04488541_101295"/>
<dbReference type="GO" id="GO:0007234">
    <property type="term" value="P:osmosensory signaling via phosphorelay pathway"/>
    <property type="evidence" value="ECO:0007669"/>
    <property type="project" value="TreeGrafter"/>
</dbReference>
<comment type="catalytic activity">
    <reaction evidence="1">
        <text>ATP + protein L-histidine = ADP + protein N-phospho-L-histidine.</text>
        <dbReference type="EC" id="2.7.13.3"/>
    </reaction>
</comment>
<dbReference type="CDD" id="cd00130">
    <property type="entry name" value="PAS"/>
    <property type="match status" value="1"/>
</dbReference>
<dbReference type="EMBL" id="FONY01000012">
    <property type="protein sequence ID" value="SFF00471.1"/>
    <property type="molecule type" value="Genomic_DNA"/>
</dbReference>
<dbReference type="CDD" id="cd00075">
    <property type="entry name" value="HATPase"/>
    <property type="match status" value="1"/>
</dbReference>
<dbReference type="GO" id="GO:0005886">
    <property type="term" value="C:plasma membrane"/>
    <property type="evidence" value="ECO:0007669"/>
    <property type="project" value="UniProtKB-SubCell"/>
</dbReference>
<keyword evidence="12 15" id="KW-1133">Transmembrane helix</keyword>
<dbReference type="Proteomes" id="UP000199513">
    <property type="component" value="Unassembled WGS sequence"/>
</dbReference>
<evidence type="ECO:0000256" key="3">
    <source>
        <dbReference type="ARBA" id="ARBA00004236"/>
    </source>
</evidence>
<keyword evidence="13" id="KW-0902">Two-component regulatory system</keyword>
<organism evidence="19 20">
    <name type="scientific">Thermoflexibacter ruber</name>
    <dbReference type="NCBI Taxonomy" id="1003"/>
    <lineage>
        <taxon>Bacteria</taxon>
        <taxon>Pseudomonadati</taxon>
        <taxon>Bacteroidota</taxon>
        <taxon>Cytophagia</taxon>
        <taxon>Cytophagales</taxon>
        <taxon>Thermoflexibacteraceae</taxon>
        <taxon>Thermoflexibacter</taxon>
    </lineage>
</organism>
<dbReference type="PROSITE" id="PS50885">
    <property type="entry name" value="HAMP"/>
    <property type="match status" value="1"/>
</dbReference>
<dbReference type="PROSITE" id="PS50109">
    <property type="entry name" value="HIS_KIN"/>
    <property type="match status" value="1"/>
</dbReference>
<keyword evidence="11" id="KW-0067">ATP-binding</keyword>
<keyword evidence="9" id="KW-0547">Nucleotide-binding</keyword>
<dbReference type="InterPro" id="IPR035965">
    <property type="entry name" value="PAS-like_dom_sf"/>
</dbReference>
<gene>
    <name evidence="19" type="ORF">SAMN04488541_101295</name>
</gene>
<evidence type="ECO:0000259" key="16">
    <source>
        <dbReference type="PROSITE" id="PS50109"/>
    </source>
</evidence>
<comment type="subcellular location">
    <subcellularLocation>
        <location evidence="3">Cell membrane</location>
    </subcellularLocation>
    <subcellularLocation>
        <location evidence="2">Membrane</location>
        <topology evidence="2">Multi-pass membrane protein</topology>
    </subcellularLocation>
</comment>
<sequence length="579" mass="65251">MKTKTKLTIGFGLLLILVILSTLLSISLVNTISRASHQILQDNYVTIEYAENMLILLDEIKQDTSLMKQFEYNLVLQQNNITEIGEADLTLSLTKLFERIKSKSSDTHLENKMRTILTSIIKINLEAIKRKSITTNQTADNAIMYIGFVGFCCFLIAVFMMFIFPAFISKPIENLSESIKQIAEENYSQRVNFESHSEFGELAKSFNVMAQKLEEYNNSNVAKLMMEKKRVETLIDKMHDPVIGLDENLKIIFANQEANSVLGLSNSELIGFQSKDLALKNDLLRELIKDIKDNEFDKNALKPIKIFANGRESYFEKDVQHISIIPTGEVKTKIVGHVILLHNVTEYKELDSAKTNFIATISHEFKTPISSIKLSLQLLENEQVGKLNEEQKNLVDSIKDDANRLLKITGELLDMTQVESGNIQLSILPSDPKEILQYAINATKAQADQKQIQFQLSYPDKVSKIQADNEKTAWVLTNLISNAIQYSYDNSTIFLTIKETKEQVSFSVKDTGQGIAPQYKDKIFDRYFRVPGTKKEGTGLGLAISKEFIEAQGGQITVESEFGAGSTFTLILNKATSDS</sequence>
<keyword evidence="6" id="KW-0597">Phosphoprotein</keyword>
<name>A0A1I2F7D1_9BACT</name>
<dbReference type="GO" id="GO:0005524">
    <property type="term" value="F:ATP binding"/>
    <property type="evidence" value="ECO:0007669"/>
    <property type="project" value="UniProtKB-KW"/>
</dbReference>
<dbReference type="SUPFAM" id="SSF55874">
    <property type="entry name" value="ATPase domain of HSP90 chaperone/DNA topoisomerase II/histidine kinase"/>
    <property type="match status" value="1"/>
</dbReference>
<dbReference type="AlphaFoldDB" id="A0A1I2F7D1"/>
<keyword evidence="7" id="KW-0808">Transferase</keyword>
<feature type="domain" description="PAS" evidence="17">
    <location>
        <begin position="227"/>
        <end position="271"/>
    </location>
</feature>
<feature type="transmembrane region" description="Helical" evidence="15">
    <location>
        <begin position="142"/>
        <end position="168"/>
    </location>
</feature>
<evidence type="ECO:0000256" key="4">
    <source>
        <dbReference type="ARBA" id="ARBA00012438"/>
    </source>
</evidence>
<dbReference type="OrthoDB" id="9813151at2"/>
<dbReference type="PRINTS" id="PR00344">
    <property type="entry name" value="BCTRLSENSOR"/>
</dbReference>
<dbReference type="InterPro" id="IPR003660">
    <property type="entry name" value="HAMP_dom"/>
</dbReference>
<keyword evidence="10" id="KW-0418">Kinase</keyword>
<feature type="domain" description="HAMP" evidence="18">
    <location>
        <begin position="166"/>
        <end position="218"/>
    </location>
</feature>
<dbReference type="InterPro" id="IPR000014">
    <property type="entry name" value="PAS"/>
</dbReference>
<dbReference type="PANTHER" id="PTHR42878:SF7">
    <property type="entry name" value="SENSOR HISTIDINE KINASE GLRK"/>
    <property type="match status" value="1"/>
</dbReference>
<dbReference type="GO" id="GO:0030295">
    <property type="term" value="F:protein kinase activator activity"/>
    <property type="evidence" value="ECO:0007669"/>
    <property type="project" value="TreeGrafter"/>
</dbReference>
<dbReference type="SMART" id="SM00304">
    <property type="entry name" value="HAMP"/>
    <property type="match status" value="1"/>
</dbReference>
<proteinExistence type="predicted"/>
<dbReference type="SMART" id="SM00091">
    <property type="entry name" value="PAS"/>
    <property type="match status" value="1"/>
</dbReference>
<keyword evidence="5" id="KW-1003">Cell membrane</keyword>
<accession>A0A1I2F7D1</accession>
<protein>
    <recommendedName>
        <fullName evidence="4">histidine kinase</fullName>
        <ecNumber evidence="4">2.7.13.3</ecNumber>
    </recommendedName>
</protein>
<dbReference type="Pfam" id="PF00989">
    <property type="entry name" value="PAS"/>
    <property type="match status" value="1"/>
</dbReference>
<evidence type="ECO:0000256" key="6">
    <source>
        <dbReference type="ARBA" id="ARBA00022553"/>
    </source>
</evidence>
<dbReference type="EC" id="2.7.13.3" evidence="4"/>
<dbReference type="PANTHER" id="PTHR42878">
    <property type="entry name" value="TWO-COMPONENT HISTIDINE KINASE"/>
    <property type="match status" value="1"/>
</dbReference>
<evidence type="ECO:0000313" key="20">
    <source>
        <dbReference type="Proteomes" id="UP000199513"/>
    </source>
</evidence>
<dbReference type="Gene3D" id="6.10.340.10">
    <property type="match status" value="1"/>
</dbReference>
<dbReference type="Pfam" id="PF00672">
    <property type="entry name" value="HAMP"/>
    <property type="match status" value="1"/>
</dbReference>
<evidence type="ECO:0000256" key="2">
    <source>
        <dbReference type="ARBA" id="ARBA00004141"/>
    </source>
</evidence>
<evidence type="ECO:0000256" key="15">
    <source>
        <dbReference type="SAM" id="Phobius"/>
    </source>
</evidence>
<feature type="domain" description="Histidine kinase" evidence="16">
    <location>
        <begin position="360"/>
        <end position="576"/>
    </location>
</feature>
<dbReference type="SMART" id="SM00388">
    <property type="entry name" value="HisKA"/>
    <property type="match status" value="1"/>
</dbReference>
<evidence type="ECO:0000259" key="17">
    <source>
        <dbReference type="PROSITE" id="PS50112"/>
    </source>
</evidence>
<dbReference type="InterPro" id="IPR005467">
    <property type="entry name" value="His_kinase_dom"/>
</dbReference>
<dbReference type="SMART" id="SM00387">
    <property type="entry name" value="HATPase_c"/>
    <property type="match status" value="1"/>
</dbReference>
<dbReference type="SUPFAM" id="SSF158472">
    <property type="entry name" value="HAMP domain-like"/>
    <property type="match status" value="1"/>
</dbReference>
<evidence type="ECO:0000256" key="7">
    <source>
        <dbReference type="ARBA" id="ARBA00022679"/>
    </source>
</evidence>
<dbReference type="Pfam" id="PF02518">
    <property type="entry name" value="HATPase_c"/>
    <property type="match status" value="1"/>
</dbReference>
<dbReference type="InterPro" id="IPR013767">
    <property type="entry name" value="PAS_fold"/>
</dbReference>
<evidence type="ECO:0000256" key="9">
    <source>
        <dbReference type="ARBA" id="ARBA00022741"/>
    </source>
</evidence>
<dbReference type="CDD" id="cd06225">
    <property type="entry name" value="HAMP"/>
    <property type="match status" value="1"/>
</dbReference>
<dbReference type="Gene3D" id="3.30.565.10">
    <property type="entry name" value="Histidine kinase-like ATPase, C-terminal domain"/>
    <property type="match status" value="1"/>
</dbReference>
<evidence type="ECO:0000256" key="13">
    <source>
        <dbReference type="ARBA" id="ARBA00023012"/>
    </source>
</evidence>
<evidence type="ECO:0000256" key="14">
    <source>
        <dbReference type="ARBA" id="ARBA00023136"/>
    </source>
</evidence>
<dbReference type="GO" id="GO:0006355">
    <property type="term" value="P:regulation of DNA-templated transcription"/>
    <property type="evidence" value="ECO:0007669"/>
    <property type="project" value="InterPro"/>
</dbReference>
<dbReference type="PROSITE" id="PS50112">
    <property type="entry name" value="PAS"/>
    <property type="match status" value="1"/>
</dbReference>
<dbReference type="SUPFAM" id="SSF55785">
    <property type="entry name" value="PYP-like sensor domain (PAS domain)"/>
    <property type="match status" value="1"/>
</dbReference>
<dbReference type="InterPro" id="IPR036890">
    <property type="entry name" value="HATPase_C_sf"/>
</dbReference>
<dbReference type="Gene3D" id="1.10.287.130">
    <property type="match status" value="1"/>
</dbReference>
<evidence type="ECO:0000256" key="10">
    <source>
        <dbReference type="ARBA" id="ARBA00022777"/>
    </source>
</evidence>
<dbReference type="InterPro" id="IPR003661">
    <property type="entry name" value="HisK_dim/P_dom"/>
</dbReference>
<dbReference type="CDD" id="cd00082">
    <property type="entry name" value="HisKA"/>
    <property type="match status" value="1"/>
</dbReference>
<dbReference type="RefSeq" id="WP_091543853.1">
    <property type="nucleotide sequence ID" value="NZ_FONY01000012.1"/>
</dbReference>
<evidence type="ECO:0000313" key="19">
    <source>
        <dbReference type="EMBL" id="SFF00471.1"/>
    </source>
</evidence>
<dbReference type="GO" id="GO:0000156">
    <property type="term" value="F:phosphorelay response regulator activity"/>
    <property type="evidence" value="ECO:0007669"/>
    <property type="project" value="TreeGrafter"/>
</dbReference>
<dbReference type="GO" id="GO:0000155">
    <property type="term" value="F:phosphorelay sensor kinase activity"/>
    <property type="evidence" value="ECO:0007669"/>
    <property type="project" value="InterPro"/>
</dbReference>